<dbReference type="NCBIfam" id="TIGR02622">
    <property type="entry name" value="CDP_4_6_dhtase"/>
    <property type="match status" value="1"/>
</dbReference>
<dbReference type="eggNOG" id="COG0451">
    <property type="taxonomic scope" value="Bacteria"/>
</dbReference>
<keyword evidence="3" id="KW-1185">Reference proteome</keyword>
<sequence>MDLLKSHYSGKRVLLTGHTGFKGAWMAEWLLDLGAEVVGVSLEPNTSPSLFEQLNLANRMEHHIADIREADRLHAIVQEAQPDIVFHLAAQPLVRYSYEQPVETFASNVMGTVHLLEALRFLDKRCQAVFITTDKCYENLEQRRPYSEEDRMGGHDPYSASKGAAELVIASYRRSFFEPAKYGDSHQIALASARAGNVIGGGDWALDRILPDCMRTLAMEKPVPVRNQYATRPWQHVLEPLGGYLLLGLRLAQVTSPEQIEAICSGFNFGPDPEANRPVRDLVEKVLTVWPGSWEDQTQPNAPHEAGLLNLTIHKAADLLGWQPVWDFDTAVEQTVRWYKLVHADNSVAQVITQEQIKLYAELLANEIH</sequence>
<dbReference type="AlphaFoldDB" id="D5EMM0"/>
<dbReference type="Gene3D" id="3.90.25.10">
    <property type="entry name" value="UDP-galactose 4-epimerase, domain 1"/>
    <property type="match status" value="1"/>
</dbReference>
<evidence type="ECO:0000313" key="3">
    <source>
        <dbReference type="Proteomes" id="UP000000925"/>
    </source>
</evidence>
<dbReference type="PANTHER" id="PTHR43000">
    <property type="entry name" value="DTDP-D-GLUCOSE 4,6-DEHYDRATASE-RELATED"/>
    <property type="match status" value="1"/>
</dbReference>
<feature type="domain" description="NAD(P)-binding" evidence="1">
    <location>
        <begin position="14"/>
        <end position="237"/>
    </location>
</feature>
<dbReference type="SUPFAM" id="SSF51735">
    <property type="entry name" value="NAD(P)-binding Rossmann-fold domains"/>
    <property type="match status" value="1"/>
</dbReference>
<proteinExistence type="predicted"/>
<dbReference type="STRING" id="583355.Caka_0401"/>
<dbReference type="EMBL" id="CP001998">
    <property type="protein sequence ID" value="ADE53426.1"/>
    <property type="molecule type" value="Genomic_DNA"/>
</dbReference>
<dbReference type="InterPro" id="IPR036291">
    <property type="entry name" value="NAD(P)-bd_dom_sf"/>
</dbReference>
<dbReference type="OrthoDB" id="9779041at2"/>
<dbReference type="Pfam" id="PF16363">
    <property type="entry name" value="GDP_Man_Dehyd"/>
    <property type="match status" value="1"/>
</dbReference>
<dbReference type="Gene3D" id="3.40.50.720">
    <property type="entry name" value="NAD(P)-binding Rossmann-like Domain"/>
    <property type="match status" value="1"/>
</dbReference>
<gene>
    <name evidence="2" type="ordered locus">Caka_0401</name>
</gene>
<name>D5EMM0_CORAD</name>
<dbReference type="InterPro" id="IPR013445">
    <property type="entry name" value="CDP_4_6_deHydtase"/>
</dbReference>
<evidence type="ECO:0000259" key="1">
    <source>
        <dbReference type="Pfam" id="PF16363"/>
    </source>
</evidence>
<dbReference type="HOGENOM" id="CLU_007383_1_7_0"/>
<dbReference type="KEGG" id="caa:Caka_0401"/>
<protein>
    <submittedName>
        <fullName evidence="2">CDP-glucose 4,6-dehydratase</fullName>
    </submittedName>
</protein>
<dbReference type="InterPro" id="IPR016040">
    <property type="entry name" value="NAD(P)-bd_dom"/>
</dbReference>
<dbReference type="Proteomes" id="UP000000925">
    <property type="component" value="Chromosome"/>
</dbReference>
<evidence type="ECO:0000313" key="2">
    <source>
        <dbReference type="EMBL" id="ADE53426.1"/>
    </source>
</evidence>
<accession>D5EMM0</accession>
<reference evidence="2 3" key="1">
    <citation type="journal article" date="2010" name="Stand. Genomic Sci.">
        <title>Complete genome sequence of Coraliomargarita akajimensis type strain (04OKA010-24).</title>
        <authorList>
            <person name="Mavromatis K."/>
            <person name="Abt B."/>
            <person name="Brambilla E."/>
            <person name="Lapidus A."/>
            <person name="Copeland A."/>
            <person name="Deshpande S."/>
            <person name="Nolan M."/>
            <person name="Lucas S."/>
            <person name="Tice H."/>
            <person name="Cheng J.F."/>
            <person name="Han C."/>
            <person name="Detter J.C."/>
            <person name="Woyke T."/>
            <person name="Goodwin L."/>
            <person name="Pitluck S."/>
            <person name="Held B."/>
            <person name="Brettin T."/>
            <person name="Tapia R."/>
            <person name="Ivanova N."/>
            <person name="Mikhailova N."/>
            <person name="Pati A."/>
            <person name="Liolios K."/>
            <person name="Chen A."/>
            <person name="Palaniappan K."/>
            <person name="Land M."/>
            <person name="Hauser L."/>
            <person name="Chang Y.J."/>
            <person name="Jeffries C.D."/>
            <person name="Rohde M."/>
            <person name="Goker M."/>
            <person name="Bristow J."/>
            <person name="Eisen J.A."/>
            <person name="Markowitz V."/>
            <person name="Hugenholtz P."/>
            <person name="Klenk H.P."/>
            <person name="Kyrpides N.C."/>
        </authorList>
    </citation>
    <scope>NUCLEOTIDE SEQUENCE [LARGE SCALE GENOMIC DNA]</scope>
    <source>
        <strain evidence="3">DSM 45221 / IAM 15411 / JCM 23193 / KCTC 12865</strain>
    </source>
</reference>
<organism evidence="2 3">
    <name type="scientific">Coraliomargarita akajimensis (strain DSM 45221 / IAM 15411 / JCM 23193 / KCTC 12865 / 04OKA010-24)</name>
    <dbReference type="NCBI Taxonomy" id="583355"/>
    <lineage>
        <taxon>Bacteria</taxon>
        <taxon>Pseudomonadati</taxon>
        <taxon>Verrucomicrobiota</taxon>
        <taxon>Opitutia</taxon>
        <taxon>Puniceicoccales</taxon>
        <taxon>Coraliomargaritaceae</taxon>
        <taxon>Coraliomargarita</taxon>
    </lineage>
</organism>
<dbReference type="RefSeq" id="WP_013042151.1">
    <property type="nucleotide sequence ID" value="NC_014008.1"/>
</dbReference>